<dbReference type="AlphaFoldDB" id="A0A1L7XLC5"/>
<proteinExistence type="predicted"/>
<evidence type="ECO:0000313" key="2">
    <source>
        <dbReference type="Proteomes" id="UP000184330"/>
    </source>
</evidence>
<evidence type="ECO:0000313" key="1">
    <source>
        <dbReference type="EMBL" id="CZR65855.1"/>
    </source>
</evidence>
<keyword evidence="2" id="KW-1185">Reference proteome</keyword>
<accession>A0A1L7XLC5</accession>
<organism evidence="1 2">
    <name type="scientific">Phialocephala subalpina</name>
    <dbReference type="NCBI Taxonomy" id="576137"/>
    <lineage>
        <taxon>Eukaryota</taxon>
        <taxon>Fungi</taxon>
        <taxon>Dikarya</taxon>
        <taxon>Ascomycota</taxon>
        <taxon>Pezizomycotina</taxon>
        <taxon>Leotiomycetes</taxon>
        <taxon>Helotiales</taxon>
        <taxon>Mollisiaceae</taxon>
        <taxon>Phialocephala</taxon>
        <taxon>Phialocephala fortinii species complex</taxon>
    </lineage>
</organism>
<sequence length="198" mass="22942">MYSHNPKKKWHTYLEEDRVWTVIRETCGRAYGETNELHNENSKDDVFWDKYTFSFTCHLWKYVKQDLSPSYTHLHGLQDEIQHVELEFPLFGNGNDEVISVLSSTFSFLKNCTNLKSVTLRNNPYGCSPTFLDIHRDYENENWIDGLCHKSSDIGPLDRLGTFAEIGRFTARPSADVKRKMIFDISPEIYTTGTSGAN</sequence>
<reference evidence="1 2" key="1">
    <citation type="submission" date="2016-03" db="EMBL/GenBank/DDBJ databases">
        <authorList>
            <person name="Ploux O."/>
        </authorList>
    </citation>
    <scope>NUCLEOTIDE SEQUENCE [LARGE SCALE GENOMIC DNA]</scope>
    <source>
        <strain evidence="1 2">UAMH 11012</strain>
    </source>
</reference>
<name>A0A1L7XLC5_9HELO</name>
<dbReference type="EMBL" id="FJOG01000033">
    <property type="protein sequence ID" value="CZR65855.1"/>
    <property type="molecule type" value="Genomic_DNA"/>
</dbReference>
<protein>
    <submittedName>
        <fullName evidence="1">Uncharacterized protein</fullName>
    </submittedName>
</protein>
<gene>
    <name evidence="1" type="ORF">PAC_15755</name>
</gene>
<dbReference type="Proteomes" id="UP000184330">
    <property type="component" value="Unassembled WGS sequence"/>
</dbReference>